<name>A0A4R5XF11_9AGAM</name>
<evidence type="ECO:0000313" key="3">
    <source>
        <dbReference type="Proteomes" id="UP000294933"/>
    </source>
</evidence>
<evidence type="ECO:0000313" key="2">
    <source>
        <dbReference type="EMBL" id="TDL29342.1"/>
    </source>
</evidence>
<dbReference type="EMBL" id="ML170156">
    <property type="protein sequence ID" value="TDL29342.1"/>
    <property type="molecule type" value="Genomic_DNA"/>
</dbReference>
<proteinExistence type="predicted"/>
<feature type="compositionally biased region" description="Basic and acidic residues" evidence="1">
    <location>
        <begin position="79"/>
        <end position="89"/>
    </location>
</feature>
<feature type="compositionally biased region" description="Basic and acidic residues" evidence="1">
    <location>
        <begin position="271"/>
        <end position="281"/>
    </location>
</feature>
<reference evidence="2 3" key="1">
    <citation type="submission" date="2018-06" db="EMBL/GenBank/DDBJ databases">
        <title>A transcriptomic atlas of mushroom development highlights an independent origin of complex multicellularity.</title>
        <authorList>
            <consortium name="DOE Joint Genome Institute"/>
            <person name="Krizsan K."/>
            <person name="Almasi E."/>
            <person name="Merenyi Z."/>
            <person name="Sahu N."/>
            <person name="Viragh M."/>
            <person name="Koszo T."/>
            <person name="Mondo S."/>
            <person name="Kiss B."/>
            <person name="Balint B."/>
            <person name="Kues U."/>
            <person name="Barry K."/>
            <person name="Hegedus J.C."/>
            <person name="Henrissat B."/>
            <person name="Johnson J."/>
            <person name="Lipzen A."/>
            <person name="Ohm R."/>
            <person name="Nagy I."/>
            <person name="Pangilinan J."/>
            <person name="Yan J."/>
            <person name="Xiong Y."/>
            <person name="Grigoriev I.V."/>
            <person name="Hibbett D.S."/>
            <person name="Nagy L.G."/>
        </authorList>
    </citation>
    <scope>NUCLEOTIDE SEQUENCE [LARGE SCALE GENOMIC DNA]</scope>
    <source>
        <strain evidence="2 3">SZMC22713</strain>
    </source>
</reference>
<feature type="compositionally biased region" description="Basic residues" evidence="1">
    <location>
        <begin position="32"/>
        <end position="42"/>
    </location>
</feature>
<gene>
    <name evidence="2" type="ORF">BD410DRAFT_779733</name>
</gene>
<feature type="compositionally biased region" description="Basic and acidic residues" evidence="1">
    <location>
        <begin position="43"/>
        <end position="54"/>
    </location>
</feature>
<dbReference type="VEuPathDB" id="FungiDB:BD410DRAFT_779733"/>
<feature type="region of interest" description="Disordered" evidence="1">
    <location>
        <begin position="263"/>
        <end position="331"/>
    </location>
</feature>
<keyword evidence="3" id="KW-1185">Reference proteome</keyword>
<dbReference type="STRING" id="50990.A0A4R5XF11"/>
<accession>A0A4R5XF11</accession>
<protein>
    <submittedName>
        <fullName evidence="2">Uncharacterized protein</fullName>
    </submittedName>
</protein>
<dbReference type="GO" id="GO:0005730">
    <property type="term" value="C:nucleolus"/>
    <property type="evidence" value="ECO:0007669"/>
    <property type="project" value="TreeGrafter"/>
</dbReference>
<dbReference type="PANTHER" id="PTHR28096:SF1">
    <property type="entry name" value="PROTEIN FAF1"/>
    <property type="match status" value="1"/>
</dbReference>
<feature type="region of interest" description="Disordered" evidence="1">
    <location>
        <begin position="22"/>
        <end position="153"/>
    </location>
</feature>
<evidence type="ECO:0000256" key="1">
    <source>
        <dbReference type="SAM" id="MobiDB-lite"/>
    </source>
</evidence>
<dbReference type="Proteomes" id="UP000294933">
    <property type="component" value="Unassembled WGS sequence"/>
</dbReference>
<dbReference type="PANTHER" id="PTHR28096">
    <property type="entry name" value="PROTEIN FAF1"/>
    <property type="match status" value="1"/>
</dbReference>
<dbReference type="InterPro" id="IPR053030">
    <property type="entry name" value="Ribosomal_biogenesis_FAF1-like"/>
</dbReference>
<dbReference type="GO" id="GO:0000462">
    <property type="term" value="P:maturation of SSU-rRNA from tricistronic rRNA transcript (SSU-rRNA, 5.8S rRNA, LSU-rRNA)"/>
    <property type="evidence" value="ECO:0007669"/>
    <property type="project" value="TreeGrafter"/>
</dbReference>
<sequence length="331" mass="35978">MDSDEEHRQELLSTLQAHGESFLSMFGEHGTGQKKKKRKLVHKSGEDTSSDEWHGFGGDTTSAADITIIDEGVSEGDTESGHESEGSDEHNDDEFSSEHHQSANVVVFSGAIPERPPPPAKAQTRAFMSSKVAKIRQDDGLQNGMKRKTDPEIEESQIAEERSNSQNDALLHKLVHTRLLSGSVNPELSLSPAQRKKALAGRVAELAGAAKLGKGEKLVRDDEHKHAAKKVRMGIERKKEDRMAKELEEAKNLGNYHHSIKGLFEASSSGKDNKTKREKGLKMGVGKFSGGMLKLSRDEIAAAQGSGSSRGRGRGRGSSRGGRSRGRGRGR</sequence>
<feature type="compositionally biased region" description="Basic residues" evidence="1">
    <location>
        <begin position="311"/>
        <end position="331"/>
    </location>
</feature>
<organism evidence="2 3">
    <name type="scientific">Rickenella mellea</name>
    <dbReference type="NCBI Taxonomy" id="50990"/>
    <lineage>
        <taxon>Eukaryota</taxon>
        <taxon>Fungi</taxon>
        <taxon>Dikarya</taxon>
        <taxon>Basidiomycota</taxon>
        <taxon>Agaricomycotina</taxon>
        <taxon>Agaricomycetes</taxon>
        <taxon>Hymenochaetales</taxon>
        <taxon>Rickenellaceae</taxon>
        <taxon>Rickenella</taxon>
    </lineage>
</organism>
<dbReference type="OrthoDB" id="5556956at2759"/>
<dbReference type="AlphaFoldDB" id="A0A4R5XF11"/>